<dbReference type="PANTHER" id="PTHR30086">
    <property type="entry name" value="ARGININE EXPORTER PROTEIN ARGO"/>
    <property type="match status" value="1"/>
</dbReference>
<dbReference type="EMBL" id="FWXY01000026">
    <property type="protein sequence ID" value="SMD05691.1"/>
    <property type="molecule type" value="Genomic_DNA"/>
</dbReference>
<protein>
    <submittedName>
        <fullName evidence="7">L-lysine exporter family protein LysE/ArgO</fullName>
    </submittedName>
</protein>
<dbReference type="Pfam" id="PF01810">
    <property type="entry name" value="LysE"/>
    <property type="match status" value="1"/>
</dbReference>
<keyword evidence="8" id="KW-1185">Reference proteome</keyword>
<keyword evidence="5 6" id="KW-0472">Membrane</keyword>
<feature type="transmembrane region" description="Helical" evidence="6">
    <location>
        <begin position="144"/>
        <end position="168"/>
    </location>
</feature>
<evidence type="ECO:0000313" key="7">
    <source>
        <dbReference type="EMBL" id="SMD05691.1"/>
    </source>
</evidence>
<organism evidence="7 8">
    <name type="scientific">Desulfocicer vacuolatum DSM 3385</name>
    <dbReference type="NCBI Taxonomy" id="1121400"/>
    <lineage>
        <taxon>Bacteria</taxon>
        <taxon>Pseudomonadati</taxon>
        <taxon>Thermodesulfobacteriota</taxon>
        <taxon>Desulfobacteria</taxon>
        <taxon>Desulfobacterales</taxon>
        <taxon>Desulfobacteraceae</taxon>
        <taxon>Desulfocicer</taxon>
    </lineage>
</organism>
<dbReference type="AlphaFoldDB" id="A0A1W2E7J2"/>
<keyword evidence="4 6" id="KW-1133">Transmembrane helix</keyword>
<proteinExistence type="predicted"/>
<evidence type="ECO:0000256" key="5">
    <source>
        <dbReference type="ARBA" id="ARBA00023136"/>
    </source>
</evidence>
<feature type="transmembrane region" description="Helical" evidence="6">
    <location>
        <begin position="6"/>
        <end position="25"/>
    </location>
</feature>
<sequence length="198" mass="20949">MWGPFFQGMGVSGGLIVAIGAQNAFVLSQGVRKNHHLLIALMCSICDALLITIGISGVGTVIASSPKLAAAGAWGGAAFLFWYGFKSFQSAKQGNVLSAEQKKCSLRTAIATTMAVTWLNPHCYIDTLLLIGSIGGQFNGQGRLFFGVGAASASFLWFFSLSFCGQMLAPVFKNPTAWRILDTIIGLIMCSIAVSLIM</sequence>
<evidence type="ECO:0000256" key="2">
    <source>
        <dbReference type="ARBA" id="ARBA00022475"/>
    </source>
</evidence>
<evidence type="ECO:0000256" key="3">
    <source>
        <dbReference type="ARBA" id="ARBA00022692"/>
    </source>
</evidence>
<keyword evidence="2" id="KW-1003">Cell membrane</keyword>
<dbReference type="STRING" id="1121400.SAMN02746065_1265"/>
<evidence type="ECO:0000256" key="1">
    <source>
        <dbReference type="ARBA" id="ARBA00004651"/>
    </source>
</evidence>
<evidence type="ECO:0000256" key="4">
    <source>
        <dbReference type="ARBA" id="ARBA00022989"/>
    </source>
</evidence>
<feature type="transmembrane region" description="Helical" evidence="6">
    <location>
        <begin position="68"/>
        <end position="85"/>
    </location>
</feature>
<dbReference type="InterPro" id="IPR001123">
    <property type="entry name" value="LeuE-type"/>
</dbReference>
<dbReference type="Proteomes" id="UP000192418">
    <property type="component" value="Unassembled WGS sequence"/>
</dbReference>
<dbReference type="GO" id="GO:0015171">
    <property type="term" value="F:amino acid transmembrane transporter activity"/>
    <property type="evidence" value="ECO:0007669"/>
    <property type="project" value="TreeGrafter"/>
</dbReference>
<name>A0A1W2E7J2_9BACT</name>
<gene>
    <name evidence="7" type="ORF">SAMN02746065_1265</name>
</gene>
<dbReference type="OrthoDB" id="5638726at2"/>
<keyword evidence="3 6" id="KW-0812">Transmembrane</keyword>
<dbReference type="RefSeq" id="WP_084071336.1">
    <property type="nucleotide sequence ID" value="NZ_FWXY01000026.1"/>
</dbReference>
<comment type="subcellular location">
    <subcellularLocation>
        <location evidence="1">Cell membrane</location>
        <topology evidence="1">Multi-pass membrane protein</topology>
    </subcellularLocation>
</comment>
<evidence type="ECO:0000256" key="6">
    <source>
        <dbReference type="SAM" id="Phobius"/>
    </source>
</evidence>
<dbReference type="PANTHER" id="PTHR30086:SF20">
    <property type="entry name" value="ARGININE EXPORTER PROTEIN ARGO-RELATED"/>
    <property type="match status" value="1"/>
</dbReference>
<dbReference type="GO" id="GO:0005886">
    <property type="term" value="C:plasma membrane"/>
    <property type="evidence" value="ECO:0007669"/>
    <property type="project" value="UniProtKB-SubCell"/>
</dbReference>
<evidence type="ECO:0000313" key="8">
    <source>
        <dbReference type="Proteomes" id="UP000192418"/>
    </source>
</evidence>
<reference evidence="7 8" key="1">
    <citation type="submission" date="2017-04" db="EMBL/GenBank/DDBJ databases">
        <authorList>
            <person name="Afonso C.L."/>
            <person name="Miller P.J."/>
            <person name="Scott M.A."/>
            <person name="Spackman E."/>
            <person name="Goraichik I."/>
            <person name="Dimitrov K.M."/>
            <person name="Suarez D.L."/>
            <person name="Swayne D.E."/>
        </authorList>
    </citation>
    <scope>NUCLEOTIDE SEQUENCE [LARGE SCALE GENOMIC DNA]</scope>
    <source>
        <strain evidence="7 8">DSM 3385</strain>
    </source>
</reference>
<feature type="transmembrane region" description="Helical" evidence="6">
    <location>
        <begin position="37"/>
        <end position="62"/>
    </location>
</feature>
<accession>A0A1W2E7J2</accession>
<feature type="transmembrane region" description="Helical" evidence="6">
    <location>
        <begin position="180"/>
        <end position="197"/>
    </location>
</feature>